<evidence type="ECO:0000313" key="2">
    <source>
        <dbReference type="EMBL" id="OIV97770.1"/>
    </source>
</evidence>
<dbReference type="Proteomes" id="UP000188354">
    <property type="component" value="Chromosome LG14"/>
</dbReference>
<dbReference type="PANTHER" id="PTHR33416:SF17">
    <property type="entry name" value="PROTEIN KAKU4"/>
    <property type="match status" value="1"/>
</dbReference>
<organism evidence="2 3">
    <name type="scientific">Lupinus angustifolius</name>
    <name type="common">Narrow-leaved blue lupine</name>
    <dbReference type="NCBI Taxonomy" id="3871"/>
    <lineage>
        <taxon>Eukaryota</taxon>
        <taxon>Viridiplantae</taxon>
        <taxon>Streptophyta</taxon>
        <taxon>Embryophyta</taxon>
        <taxon>Tracheophyta</taxon>
        <taxon>Spermatophyta</taxon>
        <taxon>Magnoliopsida</taxon>
        <taxon>eudicotyledons</taxon>
        <taxon>Gunneridae</taxon>
        <taxon>Pentapetalae</taxon>
        <taxon>rosids</taxon>
        <taxon>fabids</taxon>
        <taxon>Fabales</taxon>
        <taxon>Fabaceae</taxon>
        <taxon>Papilionoideae</taxon>
        <taxon>50 kb inversion clade</taxon>
        <taxon>genistoids sensu lato</taxon>
        <taxon>core genistoids</taxon>
        <taxon>Genisteae</taxon>
        <taxon>Lupinus</taxon>
    </lineage>
</organism>
<protein>
    <recommendedName>
        <fullName evidence="4">Protein KAKU4</fullName>
    </recommendedName>
</protein>
<dbReference type="PANTHER" id="PTHR33416">
    <property type="entry name" value="NUCLEAR PORE COMPLEX PROTEIN NUP1"/>
    <property type="match status" value="1"/>
</dbReference>
<feature type="compositionally biased region" description="Low complexity" evidence="1">
    <location>
        <begin position="64"/>
        <end position="81"/>
    </location>
</feature>
<feature type="compositionally biased region" description="Basic residues" evidence="1">
    <location>
        <begin position="574"/>
        <end position="593"/>
    </location>
</feature>
<feature type="compositionally biased region" description="Acidic residues" evidence="1">
    <location>
        <begin position="92"/>
        <end position="101"/>
    </location>
</feature>
<feature type="region of interest" description="Disordered" evidence="1">
    <location>
        <begin position="64"/>
        <end position="104"/>
    </location>
</feature>
<evidence type="ECO:0008006" key="4">
    <source>
        <dbReference type="Google" id="ProtNLM"/>
    </source>
</evidence>
<reference evidence="2 3" key="1">
    <citation type="journal article" date="2017" name="Plant Biotechnol. J.">
        <title>A comprehensive draft genome sequence for lupin (Lupinus angustifolius), an emerging health food: insights into plant-microbe interactions and legume evolution.</title>
        <authorList>
            <person name="Hane J.K."/>
            <person name="Ming Y."/>
            <person name="Kamphuis L.G."/>
            <person name="Nelson M.N."/>
            <person name="Garg G."/>
            <person name="Atkins C.A."/>
            <person name="Bayer P.E."/>
            <person name="Bravo A."/>
            <person name="Bringans S."/>
            <person name="Cannon S."/>
            <person name="Edwards D."/>
            <person name="Foley R."/>
            <person name="Gao L.L."/>
            <person name="Harrison M.J."/>
            <person name="Huang W."/>
            <person name="Hurgobin B."/>
            <person name="Li S."/>
            <person name="Liu C.W."/>
            <person name="McGrath A."/>
            <person name="Morahan G."/>
            <person name="Murray J."/>
            <person name="Weller J."/>
            <person name="Jian J."/>
            <person name="Singh K.B."/>
        </authorList>
    </citation>
    <scope>NUCLEOTIDE SEQUENCE [LARGE SCALE GENOMIC DNA]</scope>
    <source>
        <strain evidence="3">cv. Tanjil</strain>
        <tissue evidence="2">Whole plant</tissue>
    </source>
</reference>
<dbReference type="KEGG" id="lang:109326661"/>
<evidence type="ECO:0000313" key="3">
    <source>
        <dbReference type="Proteomes" id="UP000188354"/>
    </source>
</evidence>
<keyword evidence="3" id="KW-1185">Reference proteome</keyword>
<name>A0A4P1QYI2_LUPAN</name>
<feature type="compositionally biased region" description="Basic and acidic residues" evidence="1">
    <location>
        <begin position="82"/>
        <end position="91"/>
    </location>
</feature>
<dbReference type="AlphaFoldDB" id="A0A4P1QYI2"/>
<feature type="region of interest" description="Disordered" evidence="1">
    <location>
        <begin position="1"/>
        <end position="40"/>
    </location>
</feature>
<proteinExistence type="predicted"/>
<accession>A0A4P1QYI2</accession>
<dbReference type="STRING" id="3871.A0A4P1QYI2"/>
<dbReference type="GO" id="GO:0071763">
    <property type="term" value="P:nuclear membrane organization"/>
    <property type="evidence" value="ECO:0007669"/>
    <property type="project" value="TreeGrafter"/>
</dbReference>
<evidence type="ECO:0000256" key="1">
    <source>
        <dbReference type="SAM" id="MobiDB-lite"/>
    </source>
</evidence>
<dbReference type="EMBL" id="CM007374">
    <property type="protein sequence ID" value="OIV97770.1"/>
    <property type="molecule type" value="Genomic_DNA"/>
</dbReference>
<dbReference type="OrthoDB" id="666185at2759"/>
<dbReference type="Gramene" id="OIV97770">
    <property type="protein sequence ID" value="OIV97770"/>
    <property type="gene ID" value="TanjilG_12527"/>
</dbReference>
<feature type="compositionally biased region" description="Polar residues" evidence="1">
    <location>
        <begin position="543"/>
        <end position="572"/>
    </location>
</feature>
<sequence length="593" mass="64621">MTSIPNRSRSGGKIVRPRRTSAARATTPYSRPSPANPNWLSRFVISPTRFVASGAGKILSTVLDLDSSPTSSSSVTSSPHSSDTDSNHAEEEVATFDDENDAGNNKNKHFIEQLVMQETFSREECDRLIKRIRSRVVDSPANDGEGDKRLGDMPNMILDSDIASPDLCNAAVMEAKKWLQEKKSGLDSNFDLGYGSRSLNLATLPQAPNDEGSPVDLAKSYMRTLPPWSSPSLDHIKPPTLAGIQLFKDEEPHLFGGNSTSSSKLKKDSSATRSWSIQDELRRVRSRATEEMLRTLPSSKIDWSTFSMEYKNNVNSSAIKNTEATLGEKKVHDLTNFVDASSNLARGLGTQATPDLESKLDAFLTESVLPDPANINSEQKNEGFGAVQQTEGSRDECGGITTLGQREGLSYDMRRDDVFVKVNGTNSTNEANGQLDSLEETVEAISFRVHDGDYSEFKEKVGADNTLANGLSPSGLSLYAGEAIEQNRKALDNEPSTVDLSRERPGKVVLEQGTCMLSSESIEVPDMMVNDTDAVKENDGVASASQNSSSIPYEAGQQGSESELAATSTSIAKQKGKRITTRYNRRGRGRRVQ</sequence>
<gene>
    <name evidence="2" type="ORF">TanjilG_12527</name>
</gene>
<feature type="region of interest" description="Disordered" evidence="1">
    <location>
        <begin position="532"/>
        <end position="593"/>
    </location>
</feature>
<dbReference type="GO" id="GO:0005635">
    <property type="term" value="C:nuclear envelope"/>
    <property type="evidence" value="ECO:0007669"/>
    <property type="project" value="TreeGrafter"/>
</dbReference>